<accession>A0AAD7L908</accession>
<comment type="caution">
    <text evidence="2">The sequence shown here is derived from an EMBL/GenBank/DDBJ whole genome shotgun (WGS) entry which is preliminary data.</text>
</comment>
<organism evidence="2 3">
    <name type="scientific">Quillaja saponaria</name>
    <name type="common">Soap bark tree</name>
    <dbReference type="NCBI Taxonomy" id="32244"/>
    <lineage>
        <taxon>Eukaryota</taxon>
        <taxon>Viridiplantae</taxon>
        <taxon>Streptophyta</taxon>
        <taxon>Embryophyta</taxon>
        <taxon>Tracheophyta</taxon>
        <taxon>Spermatophyta</taxon>
        <taxon>Magnoliopsida</taxon>
        <taxon>eudicotyledons</taxon>
        <taxon>Gunneridae</taxon>
        <taxon>Pentapetalae</taxon>
        <taxon>rosids</taxon>
        <taxon>fabids</taxon>
        <taxon>Fabales</taxon>
        <taxon>Quillajaceae</taxon>
        <taxon>Quillaja</taxon>
    </lineage>
</organism>
<feature type="region of interest" description="Disordered" evidence="1">
    <location>
        <begin position="62"/>
        <end position="88"/>
    </location>
</feature>
<protein>
    <submittedName>
        <fullName evidence="2">Transcription initiation factor IIB</fullName>
    </submittedName>
</protein>
<keyword evidence="3" id="KW-1185">Reference proteome</keyword>
<evidence type="ECO:0000313" key="2">
    <source>
        <dbReference type="EMBL" id="KAJ7952981.1"/>
    </source>
</evidence>
<dbReference type="EMBL" id="JARAOO010000010">
    <property type="protein sequence ID" value="KAJ7952981.1"/>
    <property type="molecule type" value="Genomic_DNA"/>
</dbReference>
<proteinExistence type="predicted"/>
<dbReference type="AlphaFoldDB" id="A0AAD7L908"/>
<evidence type="ECO:0000313" key="3">
    <source>
        <dbReference type="Proteomes" id="UP001163823"/>
    </source>
</evidence>
<feature type="compositionally biased region" description="Basic and acidic residues" evidence="1">
    <location>
        <begin position="63"/>
        <end position="73"/>
    </location>
</feature>
<sequence>MKCPYYSAAQGRCATTNSGRFITECTSCGRVVEERQSNPHLRSPDNSLCLITSDLPTLKPHHQTHEAKTHLSLRDSLPPSQPGPLNAARSSFNHAYPSLATSRRWSAHLNPSKHLLLLLLFKPLGGSRAQKPSVYAYVLLDLRELMGESWLSCTYIAMAFPTDKEPRKSLLQPMCHRRKAENTLRYLEKLCN</sequence>
<reference evidence="2" key="1">
    <citation type="journal article" date="2023" name="Science">
        <title>Elucidation of the pathway for biosynthesis of saponin adjuvants from the soapbark tree.</title>
        <authorList>
            <person name="Reed J."/>
            <person name="Orme A."/>
            <person name="El-Demerdash A."/>
            <person name="Owen C."/>
            <person name="Martin L.B.B."/>
            <person name="Misra R.C."/>
            <person name="Kikuchi S."/>
            <person name="Rejzek M."/>
            <person name="Martin A.C."/>
            <person name="Harkess A."/>
            <person name="Leebens-Mack J."/>
            <person name="Louveau T."/>
            <person name="Stephenson M.J."/>
            <person name="Osbourn A."/>
        </authorList>
    </citation>
    <scope>NUCLEOTIDE SEQUENCE</scope>
    <source>
        <strain evidence="2">S10</strain>
    </source>
</reference>
<gene>
    <name evidence="2" type="ORF">O6P43_024743</name>
</gene>
<dbReference type="KEGG" id="qsa:O6P43_024743"/>
<dbReference type="Proteomes" id="UP001163823">
    <property type="component" value="Chromosome 10"/>
</dbReference>
<name>A0AAD7L908_QUISA</name>
<evidence type="ECO:0000256" key="1">
    <source>
        <dbReference type="SAM" id="MobiDB-lite"/>
    </source>
</evidence>